<accession>A0A844FWG4</accession>
<feature type="transmembrane region" description="Helical" evidence="1">
    <location>
        <begin position="20"/>
        <end position="41"/>
    </location>
</feature>
<dbReference type="PANTHER" id="PTHR30093">
    <property type="entry name" value="GENERAL SECRETION PATHWAY PROTEIN G"/>
    <property type="match status" value="1"/>
</dbReference>
<keyword evidence="1" id="KW-1133">Transmembrane helix</keyword>
<comment type="caution">
    <text evidence="2">The sequence shown here is derived from an EMBL/GenBank/DDBJ whole genome shotgun (WGS) entry which is preliminary data.</text>
</comment>
<sequence>MKKHSGKYYVFGTIRQTFTLIELLVVIAIIGILAAMLLPALNQARARGKSISCTNNLSQIMKGHLFYAADNNDWIPVNIQYPRAMEPWTNLLTSAGNNNSGFESSGSGYIPWSVLLCPANAGADRAKFSSWYHCYGMFYVWRGHTVPAEVSAVWGEFRAPSGDDVAYKLTRMKRPSAVPAVADCSNGSQSRWLYNPWDLFENMGVHQLHGGRANLGMADGHTVSQSWQELIASPAKFKYARSAGGGLLGPAF</sequence>
<name>A0A844FWG4_9BACT</name>
<proteinExistence type="predicted"/>
<dbReference type="SUPFAM" id="SSF54523">
    <property type="entry name" value="Pili subunits"/>
    <property type="match status" value="1"/>
</dbReference>
<keyword evidence="3" id="KW-1185">Reference proteome</keyword>
<dbReference type="Proteomes" id="UP000435649">
    <property type="component" value="Unassembled WGS sequence"/>
</dbReference>
<dbReference type="EMBL" id="VUNS01000001">
    <property type="protein sequence ID" value="MST95590.1"/>
    <property type="molecule type" value="Genomic_DNA"/>
</dbReference>
<dbReference type="NCBIfam" id="TIGR02532">
    <property type="entry name" value="IV_pilin_GFxxxE"/>
    <property type="match status" value="1"/>
</dbReference>
<dbReference type="RefSeq" id="WP_154416678.1">
    <property type="nucleotide sequence ID" value="NZ_CALXOB010000042.1"/>
</dbReference>
<organism evidence="2 3">
    <name type="scientific">Victivallis lenta</name>
    <dbReference type="NCBI Taxonomy" id="2606640"/>
    <lineage>
        <taxon>Bacteria</taxon>
        <taxon>Pseudomonadati</taxon>
        <taxon>Lentisphaerota</taxon>
        <taxon>Lentisphaeria</taxon>
        <taxon>Victivallales</taxon>
        <taxon>Victivallaceae</taxon>
        <taxon>Victivallis</taxon>
    </lineage>
</organism>
<dbReference type="Gene3D" id="3.30.700.10">
    <property type="entry name" value="Glycoprotein, Type 4 Pilin"/>
    <property type="match status" value="1"/>
</dbReference>
<dbReference type="InterPro" id="IPR045584">
    <property type="entry name" value="Pilin-like"/>
</dbReference>
<dbReference type="AlphaFoldDB" id="A0A844FWG4"/>
<keyword evidence="1" id="KW-0472">Membrane</keyword>
<dbReference type="InterPro" id="IPR012902">
    <property type="entry name" value="N_methyl_site"/>
</dbReference>
<evidence type="ECO:0000313" key="2">
    <source>
        <dbReference type="EMBL" id="MST95590.1"/>
    </source>
</evidence>
<dbReference type="Pfam" id="PF07963">
    <property type="entry name" value="N_methyl"/>
    <property type="match status" value="1"/>
</dbReference>
<protein>
    <submittedName>
        <fullName evidence="2">Type II secretion system protein</fullName>
    </submittedName>
</protein>
<evidence type="ECO:0000313" key="3">
    <source>
        <dbReference type="Proteomes" id="UP000435649"/>
    </source>
</evidence>
<reference evidence="2 3" key="1">
    <citation type="submission" date="2019-08" db="EMBL/GenBank/DDBJ databases">
        <title>In-depth cultivation of the pig gut microbiome towards novel bacterial diversity and tailored functional studies.</title>
        <authorList>
            <person name="Wylensek D."/>
            <person name="Hitch T.C.A."/>
            <person name="Clavel T."/>
        </authorList>
    </citation>
    <scope>NUCLEOTIDE SEQUENCE [LARGE SCALE GENOMIC DNA]</scope>
    <source>
        <strain evidence="2 3">BBE-744-WT-12</strain>
    </source>
</reference>
<keyword evidence="1" id="KW-0812">Transmembrane</keyword>
<gene>
    <name evidence="2" type="ORF">FYJ85_00815</name>
</gene>
<evidence type="ECO:0000256" key="1">
    <source>
        <dbReference type="SAM" id="Phobius"/>
    </source>
</evidence>